<dbReference type="InterPro" id="IPR000594">
    <property type="entry name" value="ThiF_NAD_FAD-bd"/>
</dbReference>
<dbReference type="Pfam" id="PF14732">
    <property type="entry name" value="UAE_UbL"/>
    <property type="match status" value="1"/>
</dbReference>
<dbReference type="GO" id="GO:0005737">
    <property type="term" value="C:cytoplasm"/>
    <property type="evidence" value="ECO:0007669"/>
    <property type="project" value="TreeGrafter"/>
</dbReference>
<dbReference type="GO" id="GO:0005524">
    <property type="term" value="F:ATP binding"/>
    <property type="evidence" value="ECO:0007669"/>
    <property type="project" value="UniProtKB-UniRule"/>
</dbReference>
<keyword evidence="4" id="KW-0808">Transferase</keyword>
<keyword evidence="9 11" id="KW-0067">ATP-binding</keyword>
<dbReference type="PANTHER" id="PTHR10953:SF5">
    <property type="entry name" value="SUMO-ACTIVATING ENZYME SUBUNIT 2"/>
    <property type="match status" value="1"/>
</dbReference>
<reference evidence="20" key="1">
    <citation type="submission" date="2023-03" db="EMBL/GenBank/DDBJ databases">
        <title>Complete genome of Cladonia borealis.</title>
        <authorList>
            <person name="Park H."/>
        </authorList>
    </citation>
    <scope>NUCLEOTIDE SEQUENCE</scope>
    <source>
        <strain evidence="20">ANT050790</strain>
    </source>
</reference>
<dbReference type="GO" id="GO:0019948">
    <property type="term" value="F:SUMO activating enzyme activity"/>
    <property type="evidence" value="ECO:0007669"/>
    <property type="project" value="UniProtKB-UniRule"/>
</dbReference>
<dbReference type="InterPro" id="IPR033127">
    <property type="entry name" value="UBQ-activ_enz_E1_Cys_AS"/>
</dbReference>
<dbReference type="GO" id="GO:0016925">
    <property type="term" value="P:protein sumoylation"/>
    <property type="evidence" value="ECO:0007669"/>
    <property type="project" value="UniProtKB-UniRule"/>
</dbReference>
<feature type="binding site" evidence="13">
    <location>
        <position position="51"/>
    </location>
    <ligand>
        <name>ATP</name>
        <dbReference type="ChEBI" id="CHEBI:30616"/>
    </ligand>
</feature>
<comment type="pathway">
    <text evidence="2 11">Protein modification; protein sumoylation.</text>
</comment>
<keyword evidence="7 11" id="KW-0833">Ubl conjugation pathway</keyword>
<evidence type="ECO:0000313" key="21">
    <source>
        <dbReference type="Proteomes" id="UP001166286"/>
    </source>
</evidence>
<evidence type="ECO:0000256" key="4">
    <source>
        <dbReference type="ARBA" id="ARBA00022679"/>
    </source>
</evidence>
<evidence type="ECO:0000256" key="16">
    <source>
        <dbReference type="SAM" id="MobiDB-lite"/>
    </source>
</evidence>
<dbReference type="InterPro" id="IPR030661">
    <property type="entry name" value="Uba2"/>
</dbReference>
<dbReference type="FunFam" id="3.40.50.720:FF:000618">
    <property type="entry name" value="SUMO-activating enzyme subunit 2"/>
    <property type="match status" value="1"/>
</dbReference>
<dbReference type="Pfam" id="PF00899">
    <property type="entry name" value="ThiF"/>
    <property type="match status" value="1"/>
</dbReference>
<evidence type="ECO:0000256" key="11">
    <source>
        <dbReference type="PIRNR" id="PIRNR039133"/>
    </source>
</evidence>
<keyword evidence="6 11" id="KW-0547">Nucleotide-binding</keyword>
<dbReference type="PROSITE" id="PS00865">
    <property type="entry name" value="UBIQUITIN_ACTIVAT_2"/>
    <property type="match status" value="1"/>
</dbReference>
<evidence type="ECO:0000256" key="2">
    <source>
        <dbReference type="ARBA" id="ARBA00004718"/>
    </source>
</evidence>
<gene>
    <name evidence="20" type="ORF">JMJ35_005485</name>
</gene>
<feature type="region of interest" description="Disordered" evidence="16">
    <location>
        <begin position="527"/>
        <end position="615"/>
    </location>
</feature>
<keyword evidence="10" id="KW-0539">Nucleus</keyword>
<feature type="binding site" evidence="14">
    <location>
        <position position="433"/>
    </location>
    <ligand>
        <name>Zn(2+)</name>
        <dbReference type="ChEBI" id="CHEBI:29105"/>
    </ligand>
</feature>
<evidence type="ECO:0000256" key="10">
    <source>
        <dbReference type="ARBA" id="ARBA00023242"/>
    </source>
</evidence>
<dbReference type="CDD" id="cd01489">
    <property type="entry name" value="Uba2_SUMO"/>
    <property type="match status" value="1"/>
</dbReference>
<comment type="subcellular location">
    <subcellularLocation>
        <location evidence="1">Nucleus</location>
    </subcellularLocation>
</comment>
<dbReference type="InterPro" id="IPR023318">
    <property type="entry name" value="Ub_act_enz_dom_a_sf"/>
</dbReference>
<dbReference type="Proteomes" id="UP001166286">
    <property type="component" value="Unassembled WGS sequence"/>
</dbReference>
<dbReference type="FunFam" id="3.50.50.80:FF:000002">
    <property type="entry name" value="SUMO-activating enzyme subunit 2"/>
    <property type="match status" value="1"/>
</dbReference>
<evidence type="ECO:0000256" key="8">
    <source>
        <dbReference type="ARBA" id="ARBA00022833"/>
    </source>
</evidence>
<organism evidence="20 21">
    <name type="scientific">Cladonia borealis</name>
    <dbReference type="NCBI Taxonomy" id="184061"/>
    <lineage>
        <taxon>Eukaryota</taxon>
        <taxon>Fungi</taxon>
        <taxon>Dikarya</taxon>
        <taxon>Ascomycota</taxon>
        <taxon>Pezizomycotina</taxon>
        <taxon>Lecanoromycetes</taxon>
        <taxon>OSLEUM clade</taxon>
        <taxon>Lecanoromycetidae</taxon>
        <taxon>Lecanorales</taxon>
        <taxon>Lecanorineae</taxon>
        <taxon>Cladoniaceae</taxon>
        <taxon>Cladonia</taxon>
    </lineage>
</organism>
<dbReference type="InterPro" id="IPR035985">
    <property type="entry name" value="Ubiquitin-activating_enz"/>
</dbReference>
<keyword evidence="8 11" id="KW-0862">Zinc</keyword>
<comment type="subunit">
    <text evidence="11">Heterodimer.</text>
</comment>
<evidence type="ECO:0000256" key="9">
    <source>
        <dbReference type="ARBA" id="ARBA00022840"/>
    </source>
</evidence>
<dbReference type="Gene3D" id="3.10.290.20">
    <property type="entry name" value="Ubiquitin-like 2 activating enzyme e1b. Chain: B, domain 3"/>
    <property type="match status" value="1"/>
</dbReference>
<dbReference type="PIRSF" id="PIRSF039133">
    <property type="entry name" value="SUMO_E1B"/>
    <property type="match status" value="1"/>
</dbReference>
<name>A0AA39QZX4_9LECA</name>
<evidence type="ECO:0000259" key="19">
    <source>
        <dbReference type="Pfam" id="PF14732"/>
    </source>
</evidence>
<evidence type="ECO:0000256" key="13">
    <source>
        <dbReference type="PIRSR" id="PIRSR039133-2"/>
    </source>
</evidence>
<evidence type="ECO:0000256" key="6">
    <source>
        <dbReference type="ARBA" id="ARBA00022741"/>
    </source>
</evidence>
<feature type="binding site" evidence="13">
    <location>
        <begin position="59"/>
        <end position="62"/>
    </location>
    <ligand>
        <name>ATP</name>
        <dbReference type="ChEBI" id="CHEBI:30616"/>
    </ligand>
</feature>
<feature type="binding site" evidence="13">
    <location>
        <begin position="120"/>
        <end position="125"/>
    </location>
    <ligand>
        <name>ATP</name>
        <dbReference type="ChEBI" id="CHEBI:30616"/>
    </ligand>
</feature>
<feature type="domain" description="Ubiquitin-activating enzyme SCCH" evidence="18">
    <location>
        <begin position="306"/>
        <end position="372"/>
    </location>
</feature>
<feature type="active site" description="Glycyl thioester intermediate" evidence="12 15">
    <location>
        <position position="176"/>
    </location>
</feature>
<evidence type="ECO:0000256" key="12">
    <source>
        <dbReference type="PIRSR" id="PIRSR039133-1"/>
    </source>
</evidence>
<keyword evidence="5 11" id="KW-0479">Metal-binding</keyword>
<feature type="domain" description="THIF-type NAD/FAD binding fold" evidence="17">
    <location>
        <begin position="15"/>
        <end position="435"/>
    </location>
</feature>
<dbReference type="GO" id="GO:0031510">
    <property type="term" value="C:SUMO activating enzyme complex"/>
    <property type="evidence" value="ECO:0007669"/>
    <property type="project" value="UniProtKB-UniRule"/>
</dbReference>
<comment type="caution">
    <text evidence="20">The sequence shown here is derived from an EMBL/GenBank/DDBJ whole genome shotgun (WGS) entry which is preliminary data.</text>
</comment>
<evidence type="ECO:0000256" key="1">
    <source>
        <dbReference type="ARBA" id="ARBA00004123"/>
    </source>
</evidence>
<dbReference type="Gene3D" id="1.10.10.520">
    <property type="entry name" value="Ubiquitin activating enzymes (Uba3). Chain: B, domain 2"/>
    <property type="match status" value="1"/>
</dbReference>
<dbReference type="InterPro" id="IPR028077">
    <property type="entry name" value="UAE_UbL_dom"/>
</dbReference>
<dbReference type="InterPro" id="IPR019572">
    <property type="entry name" value="UBA_E1_SCCH"/>
</dbReference>
<dbReference type="PROSITE" id="PS51257">
    <property type="entry name" value="PROKAR_LIPOPROTEIN"/>
    <property type="match status" value="1"/>
</dbReference>
<feature type="binding site" evidence="14">
    <location>
        <position position="436"/>
    </location>
    <ligand>
        <name>Zn(2+)</name>
        <dbReference type="ChEBI" id="CHEBI:29105"/>
    </ligand>
</feature>
<dbReference type="EMBL" id="JAFEKC020000011">
    <property type="protein sequence ID" value="KAK0512357.1"/>
    <property type="molecule type" value="Genomic_DNA"/>
</dbReference>
<dbReference type="FunFam" id="1.10.10.520:FF:000003">
    <property type="entry name" value="Ubiquitin-activating enzyme E1-like"/>
    <property type="match status" value="1"/>
</dbReference>
<dbReference type="SUPFAM" id="SSF69572">
    <property type="entry name" value="Activating enzymes of the ubiquitin-like proteins"/>
    <property type="match status" value="1"/>
</dbReference>
<dbReference type="Gene3D" id="3.50.50.80">
    <property type="entry name" value="Ubiquitin-activating enzyme E1, inactive adenylation domain, subdomain 1"/>
    <property type="match status" value="1"/>
</dbReference>
<feature type="binding site" evidence="14">
    <location>
        <position position="164"/>
    </location>
    <ligand>
        <name>Zn(2+)</name>
        <dbReference type="ChEBI" id="CHEBI:29105"/>
    </ligand>
</feature>
<comment type="similarity">
    <text evidence="3 11">Belongs to the ubiquitin-activating E1 family.</text>
</comment>
<feature type="binding site" evidence="13">
    <location>
        <position position="75"/>
    </location>
    <ligand>
        <name>ATP</name>
        <dbReference type="ChEBI" id="CHEBI:30616"/>
    </ligand>
</feature>
<dbReference type="PANTHER" id="PTHR10953">
    <property type="entry name" value="UBIQUITIN-ACTIVATING ENZYME E1"/>
    <property type="match status" value="1"/>
</dbReference>
<dbReference type="GO" id="GO:0046872">
    <property type="term" value="F:metal ion binding"/>
    <property type="evidence" value="ECO:0007669"/>
    <property type="project" value="UniProtKB-KW"/>
</dbReference>
<dbReference type="AlphaFoldDB" id="A0AA39QZX4"/>
<dbReference type="FunFam" id="3.10.290.20:FF:000005">
    <property type="entry name" value="Ubiquitin-activating enzyme E1-like"/>
    <property type="match status" value="1"/>
</dbReference>
<feature type="binding site" evidence="13">
    <location>
        <begin position="27"/>
        <end position="32"/>
    </location>
    <ligand>
        <name>ATP</name>
        <dbReference type="ChEBI" id="CHEBI:30616"/>
    </ligand>
</feature>
<dbReference type="InterPro" id="IPR042449">
    <property type="entry name" value="Ub-E1_IAD_1"/>
</dbReference>
<evidence type="ECO:0000259" key="17">
    <source>
        <dbReference type="Pfam" id="PF00899"/>
    </source>
</evidence>
<dbReference type="InterPro" id="IPR045886">
    <property type="entry name" value="ThiF/MoeB/HesA"/>
</dbReference>
<dbReference type="Pfam" id="PF10585">
    <property type="entry name" value="UBA_E1_SCCH"/>
    <property type="match status" value="1"/>
</dbReference>
<feature type="domain" description="Ubiquitin/SUMO-activating enzyme ubiquitin-like" evidence="19">
    <location>
        <begin position="443"/>
        <end position="523"/>
    </location>
</feature>
<evidence type="ECO:0000256" key="3">
    <source>
        <dbReference type="ARBA" id="ARBA00005673"/>
    </source>
</evidence>
<evidence type="ECO:0000256" key="5">
    <source>
        <dbReference type="ARBA" id="ARBA00022723"/>
    </source>
</evidence>
<protein>
    <recommendedName>
        <fullName evidence="11">Ubiquitin-activating enzyme E1-like</fullName>
    </recommendedName>
</protein>
<dbReference type="GO" id="GO:0016740">
    <property type="term" value="F:transferase activity"/>
    <property type="evidence" value="ECO:0007669"/>
    <property type="project" value="UniProtKB-KW"/>
</dbReference>
<feature type="compositionally biased region" description="Polar residues" evidence="16">
    <location>
        <begin position="549"/>
        <end position="564"/>
    </location>
</feature>
<keyword evidence="21" id="KW-1185">Reference proteome</keyword>
<evidence type="ECO:0000259" key="18">
    <source>
        <dbReference type="Pfam" id="PF10585"/>
    </source>
</evidence>
<evidence type="ECO:0000313" key="20">
    <source>
        <dbReference type="EMBL" id="KAK0512357.1"/>
    </source>
</evidence>
<proteinExistence type="inferred from homology"/>
<evidence type="ECO:0000256" key="14">
    <source>
        <dbReference type="PIRSR" id="PIRSR039133-3"/>
    </source>
</evidence>
<accession>A0AA39QZX4</accession>
<evidence type="ECO:0000256" key="15">
    <source>
        <dbReference type="PROSITE-ProRule" id="PRU10132"/>
    </source>
</evidence>
<evidence type="ECO:0000256" key="7">
    <source>
        <dbReference type="ARBA" id="ARBA00022786"/>
    </source>
</evidence>
<sequence length="615" mass="68507">MGRDRFPRQSLGTLYSRIKQARILMVGAGGIGCELLKNLVLTGFGEIHIVDLDTIDLSNLNRQFLFRYEHIKKAKALVAKESAAKFNPHVKLEAHHANIKDPQFNIEWFQSFNIVFNALDNLDARRHVNKMCLAANVPLIESGTTGFNGQVQVIIRGKTECYDCTQKETPKSFPVCTIRSTPSQPIHCIVWAKSYLFIEMFGTSEDEVPELDHSEDNENAKEIENLRKESQALKSIRQSIGSDDFARKVFDKVFKDDINRLRSMEDMWKSRKPPTALDFDEMSKEASGISTSTAQHDQKAWTQAENFVVFCDSLRRLSLRLQQAQAQDTDNTGSTVLAFDKDDDDALDFVAASANLRSTIFGIETKSKFDIKQMAGNIIPAIATTNAMTAGLCVLQALKVMRGDLHKAKMVFLERSGARVINSDTLKPPNPNCSVCGVMQSRLIVDPSRATLNDLVEDVLKGQLGYGEEFSINNEVGTLYDPDLEDNVSKKFSELGVKGDSFLTVIDDDEENPRVNLSLSISEMSLPEDSKPVQLPATLDINRKPKTVPTATTNGHTNGHPESSGTKRKRSLEEDPEQNLKRSKMQASFKAEASQSDKVVIEDDEHNGAIVIDSD</sequence>
<feature type="binding site" evidence="14">
    <location>
        <position position="161"/>
    </location>
    <ligand>
        <name>Zn(2+)</name>
        <dbReference type="ChEBI" id="CHEBI:29105"/>
    </ligand>
</feature>